<name>A0AA39HP94_9BILA</name>
<accession>A0AA39HP94</accession>
<sequence>MENIYPFSSTRIFYGSVYIALAATALPLYLIIIIIYMRHKMFQKLPCYWIMSAMGIFDLLYLSSEVALGVRLLTNEEYCYWIEEVFMCLMYSTYSGSVIMICLLATNRLFVLVLPVLPSIFYKVCILIICAYVAAIFGICVSNKMKIYYEPLFLTPGAESDREWAAYVLSVDSFVGFISFGSTLVMYVVITVYLVVKRFQSNQQNFVKDLKVLWQGVLIFLVGLFILLNRNFATRFIDVTYWYTASLNVFCIFYCGLFNPMLYLGTNRELRRVVRSVLFLKKSSTSTVEVIRIKDVESEL</sequence>
<feature type="transmembrane region" description="Helical" evidence="1">
    <location>
        <begin position="12"/>
        <end position="36"/>
    </location>
</feature>
<feature type="transmembrane region" description="Helical" evidence="1">
    <location>
        <begin position="212"/>
        <end position="229"/>
    </location>
</feature>
<dbReference type="EMBL" id="JAUCMV010000003">
    <property type="protein sequence ID" value="KAK0408339.1"/>
    <property type="molecule type" value="Genomic_DNA"/>
</dbReference>
<dbReference type="InterPro" id="IPR019425">
    <property type="entry name" value="7TM_GPCR_serpentine_rcpt_Srt"/>
</dbReference>
<dbReference type="SUPFAM" id="SSF81321">
    <property type="entry name" value="Family A G protein-coupled receptor-like"/>
    <property type="match status" value="1"/>
</dbReference>
<gene>
    <name evidence="2" type="ORF">QR680_003895</name>
</gene>
<dbReference type="AlphaFoldDB" id="A0AA39HP94"/>
<evidence type="ECO:0000313" key="3">
    <source>
        <dbReference type="Proteomes" id="UP001175271"/>
    </source>
</evidence>
<comment type="caution">
    <text evidence="2">The sequence shown here is derived from an EMBL/GenBank/DDBJ whole genome shotgun (WGS) entry which is preliminary data.</text>
</comment>
<evidence type="ECO:0000313" key="2">
    <source>
        <dbReference type="EMBL" id="KAK0408339.1"/>
    </source>
</evidence>
<dbReference type="Proteomes" id="UP001175271">
    <property type="component" value="Unassembled WGS sequence"/>
</dbReference>
<feature type="transmembrane region" description="Helical" evidence="1">
    <location>
        <begin position="241"/>
        <end position="265"/>
    </location>
</feature>
<dbReference type="PANTHER" id="PTHR23021:SF26">
    <property type="entry name" value="SERPENTINE RECEPTOR, CLASS T"/>
    <property type="match status" value="1"/>
</dbReference>
<feature type="transmembrane region" description="Helical" evidence="1">
    <location>
        <begin position="94"/>
        <end position="117"/>
    </location>
</feature>
<dbReference type="PANTHER" id="PTHR23021">
    <property type="entry name" value="SERPENTINE RECEPTOR, CLASS T"/>
    <property type="match status" value="1"/>
</dbReference>
<feature type="transmembrane region" description="Helical" evidence="1">
    <location>
        <begin position="124"/>
        <end position="144"/>
    </location>
</feature>
<protein>
    <recommendedName>
        <fullName evidence="4">G-protein coupled receptors family 1 profile domain-containing protein</fullName>
    </recommendedName>
</protein>
<keyword evidence="1" id="KW-0812">Transmembrane</keyword>
<keyword evidence="1" id="KW-1133">Transmembrane helix</keyword>
<feature type="transmembrane region" description="Helical" evidence="1">
    <location>
        <begin position="164"/>
        <end position="196"/>
    </location>
</feature>
<organism evidence="2 3">
    <name type="scientific">Steinernema hermaphroditum</name>
    <dbReference type="NCBI Taxonomy" id="289476"/>
    <lineage>
        <taxon>Eukaryota</taxon>
        <taxon>Metazoa</taxon>
        <taxon>Ecdysozoa</taxon>
        <taxon>Nematoda</taxon>
        <taxon>Chromadorea</taxon>
        <taxon>Rhabditida</taxon>
        <taxon>Tylenchina</taxon>
        <taxon>Panagrolaimomorpha</taxon>
        <taxon>Strongyloidoidea</taxon>
        <taxon>Steinernematidae</taxon>
        <taxon>Steinernema</taxon>
    </lineage>
</organism>
<keyword evidence="1" id="KW-0472">Membrane</keyword>
<evidence type="ECO:0008006" key="4">
    <source>
        <dbReference type="Google" id="ProtNLM"/>
    </source>
</evidence>
<keyword evidence="3" id="KW-1185">Reference proteome</keyword>
<evidence type="ECO:0000256" key="1">
    <source>
        <dbReference type="SAM" id="Phobius"/>
    </source>
</evidence>
<dbReference type="Gene3D" id="1.20.1070.10">
    <property type="entry name" value="Rhodopsin 7-helix transmembrane proteins"/>
    <property type="match status" value="1"/>
</dbReference>
<feature type="transmembrane region" description="Helical" evidence="1">
    <location>
        <begin position="48"/>
        <end position="74"/>
    </location>
</feature>
<proteinExistence type="predicted"/>
<reference evidence="2" key="1">
    <citation type="submission" date="2023-06" db="EMBL/GenBank/DDBJ databases">
        <title>Genomic analysis of the entomopathogenic nematode Steinernema hermaphroditum.</title>
        <authorList>
            <person name="Schwarz E.M."/>
            <person name="Heppert J.K."/>
            <person name="Baniya A."/>
            <person name="Schwartz H.T."/>
            <person name="Tan C.-H."/>
            <person name="Antoshechkin I."/>
            <person name="Sternberg P.W."/>
            <person name="Goodrich-Blair H."/>
            <person name="Dillman A.R."/>
        </authorList>
    </citation>
    <scope>NUCLEOTIDE SEQUENCE</scope>
    <source>
        <strain evidence="2">PS9179</strain>
        <tissue evidence="2">Whole animal</tissue>
    </source>
</reference>